<dbReference type="OrthoDB" id="9813383at2"/>
<keyword evidence="2" id="KW-0808">Transferase</keyword>
<accession>A0A1I2QRB7</accession>
<keyword evidence="3" id="KW-1185">Reference proteome</keyword>
<dbReference type="STRING" id="582675.SAMN05192565_101169"/>
<dbReference type="InterPro" id="IPR029062">
    <property type="entry name" value="Class_I_gatase-like"/>
</dbReference>
<dbReference type="PANTHER" id="PTHR42695">
    <property type="entry name" value="GLUTAMINE AMIDOTRANSFERASE YLR126C-RELATED"/>
    <property type="match status" value="1"/>
</dbReference>
<feature type="domain" description="Glutamine amidotransferase" evidence="1">
    <location>
        <begin position="54"/>
        <end position="184"/>
    </location>
</feature>
<dbReference type="InterPro" id="IPR044992">
    <property type="entry name" value="ChyE-like"/>
</dbReference>
<dbReference type="EMBL" id="FOPM01000001">
    <property type="protein sequence ID" value="SFG28186.1"/>
    <property type="molecule type" value="Genomic_DNA"/>
</dbReference>
<dbReference type="Pfam" id="PF00117">
    <property type="entry name" value="GATase"/>
    <property type="match status" value="1"/>
</dbReference>
<dbReference type="SUPFAM" id="SSF52317">
    <property type="entry name" value="Class I glutamine amidotransferase-like"/>
    <property type="match status" value="1"/>
</dbReference>
<organism evidence="2 3">
    <name type="scientific">Methylobacterium gossipiicola</name>
    <dbReference type="NCBI Taxonomy" id="582675"/>
    <lineage>
        <taxon>Bacteria</taxon>
        <taxon>Pseudomonadati</taxon>
        <taxon>Pseudomonadota</taxon>
        <taxon>Alphaproteobacteria</taxon>
        <taxon>Hyphomicrobiales</taxon>
        <taxon>Methylobacteriaceae</taxon>
        <taxon>Methylobacterium</taxon>
    </lineage>
</organism>
<evidence type="ECO:0000259" key="1">
    <source>
        <dbReference type="Pfam" id="PF00117"/>
    </source>
</evidence>
<dbReference type="Proteomes" id="UP000199229">
    <property type="component" value="Unassembled WGS sequence"/>
</dbReference>
<reference evidence="3" key="1">
    <citation type="submission" date="2016-10" db="EMBL/GenBank/DDBJ databases">
        <authorList>
            <person name="Varghese N."/>
            <person name="Submissions S."/>
        </authorList>
    </citation>
    <scope>NUCLEOTIDE SEQUENCE [LARGE SCALE GENOMIC DNA]</scope>
    <source>
        <strain evidence="3">Gh-105</strain>
    </source>
</reference>
<dbReference type="InterPro" id="IPR017926">
    <property type="entry name" value="GATASE"/>
</dbReference>
<dbReference type="GO" id="GO:0016740">
    <property type="term" value="F:transferase activity"/>
    <property type="evidence" value="ECO:0007669"/>
    <property type="project" value="UniProtKB-KW"/>
</dbReference>
<name>A0A1I2QRB7_9HYPH</name>
<dbReference type="AlphaFoldDB" id="A0A1I2QRB7"/>
<dbReference type="RefSeq" id="WP_091967891.1">
    <property type="nucleotide sequence ID" value="NZ_FOPM01000001.1"/>
</dbReference>
<evidence type="ECO:0000313" key="3">
    <source>
        <dbReference type="Proteomes" id="UP000199229"/>
    </source>
</evidence>
<keyword evidence="2" id="KW-0315">Glutamine amidotransferase</keyword>
<protein>
    <submittedName>
        <fullName evidence="2">GMP synthase-Glutamine amidotransferase</fullName>
    </submittedName>
</protein>
<proteinExistence type="predicted"/>
<evidence type="ECO:0000313" key="2">
    <source>
        <dbReference type="EMBL" id="SFG28186.1"/>
    </source>
</evidence>
<dbReference type="Gene3D" id="3.40.50.880">
    <property type="match status" value="1"/>
</dbReference>
<dbReference type="CDD" id="cd01741">
    <property type="entry name" value="GATase1_1"/>
    <property type="match status" value="1"/>
</dbReference>
<sequence length="233" mass="24881">MKIGILETGNPPERLAANYPTYGRMVADLVGPGHAYTHYPVLDGVLPADASVEDAYLVTGSPAGVYEPLPWIAALVAFLRSVPATTPLVGICFGHQVMAAAFGGRVAKSEKGWGLGLHTYAVHERAPWMDDATDIAVPAIHQDQVLEKPPGARTLAGNAFTPHGVLAYDERRALSFQVHPEFTADYATALIAGHRPEVPHVPAIHETALASLTRPGDGPRLGGWIRRFLETGT</sequence>
<gene>
    <name evidence="2" type="ORF">SAMN05192565_101169</name>
</gene>
<dbReference type="GO" id="GO:0005829">
    <property type="term" value="C:cytosol"/>
    <property type="evidence" value="ECO:0007669"/>
    <property type="project" value="TreeGrafter"/>
</dbReference>
<dbReference type="PANTHER" id="PTHR42695:SF5">
    <property type="entry name" value="GLUTAMINE AMIDOTRANSFERASE YLR126C-RELATED"/>
    <property type="match status" value="1"/>
</dbReference>
<dbReference type="PROSITE" id="PS51273">
    <property type="entry name" value="GATASE_TYPE_1"/>
    <property type="match status" value="1"/>
</dbReference>